<protein>
    <submittedName>
        <fullName evidence="2">Uncharacterized protein LOC108999366</fullName>
    </submittedName>
</protein>
<dbReference type="Proteomes" id="UP000235220">
    <property type="component" value="Chromosome 3"/>
</dbReference>
<dbReference type="PANTHER" id="PTHR33710:SF13">
    <property type="entry name" value="ENDONUCLEASE_EXONUCLEASE_PHOSPHATASE FAMILY PROTEIN"/>
    <property type="match status" value="1"/>
</dbReference>
<sequence>MEEFNSWIHSCGLLELQFLGKSFSWCSGHASRSRSWARLDRSLVDQIFLDAFPDSVMRYFPQTSSGHAPMIISLVKNVEVCGPAPFCFQQIWVDHADFTRCVRDAWEQSEVSNGLLKLEAKLKKVKVALKIWNKSVFRWTSGHIQELENRIEGLEGQLQMRYDEETELDLFA</sequence>
<dbReference type="PANTHER" id="PTHR33710">
    <property type="entry name" value="BNAC02G09200D PROTEIN"/>
    <property type="match status" value="1"/>
</dbReference>
<name>A0A2I4FJI1_JUGRE</name>
<evidence type="ECO:0000313" key="2">
    <source>
        <dbReference type="RefSeq" id="XP_018831803.1"/>
    </source>
</evidence>
<keyword evidence="1" id="KW-1185">Reference proteome</keyword>
<reference evidence="2" key="1">
    <citation type="submission" date="2025-08" db="UniProtKB">
        <authorList>
            <consortium name="RefSeq"/>
        </authorList>
    </citation>
    <scope>IDENTIFICATION</scope>
    <source>
        <tissue evidence="2">Leaves</tissue>
    </source>
</reference>
<evidence type="ECO:0000313" key="1">
    <source>
        <dbReference type="Proteomes" id="UP000235220"/>
    </source>
</evidence>
<accession>A0A2I4FJI1</accession>
<dbReference type="AlphaFoldDB" id="A0A2I4FJI1"/>
<proteinExistence type="predicted"/>
<gene>
    <name evidence="2" type="primary">LOC108999366</name>
</gene>
<dbReference type="KEGG" id="jre:108999366"/>
<dbReference type="RefSeq" id="XP_018831803.1">
    <property type="nucleotide sequence ID" value="XM_018976258.1"/>
</dbReference>
<dbReference type="OrthoDB" id="1935089at2759"/>
<dbReference type="GeneID" id="108999366"/>
<dbReference type="Gramene" id="Jr03_19700_p1">
    <property type="protein sequence ID" value="cds.Jr03_19700_p1"/>
    <property type="gene ID" value="Jr03_19700"/>
</dbReference>
<organism evidence="1 2">
    <name type="scientific">Juglans regia</name>
    <name type="common">English walnut</name>
    <dbReference type="NCBI Taxonomy" id="51240"/>
    <lineage>
        <taxon>Eukaryota</taxon>
        <taxon>Viridiplantae</taxon>
        <taxon>Streptophyta</taxon>
        <taxon>Embryophyta</taxon>
        <taxon>Tracheophyta</taxon>
        <taxon>Spermatophyta</taxon>
        <taxon>Magnoliopsida</taxon>
        <taxon>eudicotyledons</taxon>
        <taxon>Gunneridae</taxon>
        <taxon>Pentapetalae</taxon>
        <taxon>rosids</taxon>
        <taxon>fabids</taxon>
        <taxon>Fagales</taxon>
        <taxon>Juglandaceae</taxon>
        <taxon>Juglans</taxon>
    </lineage>
</organism>